<dbReference type="EMBL" id="KN822007">
    <property type="protein sequence ID" value="KIM69296.1"/>
    <property type="molecule type" value="Genomic_DNA"/>
</dbReference>
<reference evidence="2" key="2">
    <citation type="submission" date="2015-01" db="EMBL/GenBank/DDBJ databases">
        <title>Evolutionary Origins and Diversification of the Mycorrhizal Mutualists.</title>
        <authorList>
            <consortium name="DOE Joint Genome Institute"/>
            <consortium name="Mycorrhizal Genomics Consortium"/>
            <person name="Kohler A."/>
            <person name="Kuo A."/>
            <person name="Nagy L.G."/>
            <person name="Floudas D."/>
            <person name="Copeland A."/>
            <person name="Barry K.W."/>
            <person name="Cichocki N."/>
            <person name="Veneault-Fourrey C."/>
            <person name="LaButti K."/>
            <person name="Lindquist E.A."/>
            <person name="Lipzen A."/>
            <person name="Lundell T."/>
            <person name="Morin E."/>
            <person name="Murat C."/>
            <person name="Riley R."/>
            <person name="Ohm R."/>
            <person name="Sun H."/>
            <person name="Tunlid A."/>
            <person name="Henrissat B."/>
            <person name="Grigoriev I.V."/>
            <person name="Hibbett D.S."/>
            <person name="Martin F."/>
        </authorList>
    </citation>
    <scope>NUCLEOTIDE SEQUENCE [LARGE SCALE GENOMIC DNA]</scope>
    <source>
        <strain evidence="2">Foug A</strain>
    </source>
</reference>
<dbReference type="STRING" id="1036808.A0A0C3EN68"/>
<dbReference type="Proteomes" id="UP000053989">
    <property type="component" value="Unassembled WGS sequence"/>
</dbReference>
<accession>A0A0C3EN68</accession>
<dbReference type="InParanoid" id="A0A0C3EN68"/>
<sequence>MAQLPNVLEMRAQEKKDLLQTFLTHHYCLVSGRSKATVPWLSITKNPQLYFADQYFPEKIPFKEPSKLTYGQVTEILHFWRQRQKHTPHDIFRFKKWKDFDGIMCDPVTDECMADDSGKGRLGWSVGS</sequence>
<organism evidence="1 2">
    <name type="scientific">Scleroderma citrinum Foug A</name>
    <dbReference type="NCBI Taxonomy" id="1036808"/>
    <lineage>
        <taxon>Eukaryota</taxon>
        <taxon>Fungi</taxon>
        <taxon>Dikarya</taxon>
        <taxon>Basidiomycota</taxon>
        <taxon>Agaricomycotina</taxon>
        <taxon>Agaricomycetes</taxon>
        <taxon>Agaricomycetidae</taxon>
        <taxon>Boletales</taxon>
        <taxon>Sclerodermatineae</taxon>
        <taxon>Sclerodermataceae</taxon>
        <taxon>Scleroderma</taxon>
    </lineage>
</organism>
<name>A0A0C3EN68_9AGAM</name>
<dbReference type="AlphaFoldDB" id="A0A0C3EN68"/>
<protein>
    <submittedName>
        <fullName evidence="1">Uncharacterized protein</fullName>
    </submittedName>
</protein>
<keyword evidence="2" id="KW-1185">Reference proteome</keyword>
<dbReference type="HOGENOM" id="CLU_1960885_0_0_1"/>
<reference evidence="1 2" key="1">
    <citation type="submission" date="2014-04" db="EMBL/GenBank/DDBJ databases">
        <authorList>
            <consortium name="DOE Joint Genome Institute"/>
            <person name="Kuo A."/>
            <person name="Kohler A."/>
            <person name="Nagy L.G."/>
            <person name="Floudas D."/>
            <person name="Copeland A."/>
            <person name="Barry K.W."/>
            <person name="Cichocki N."/>
            <person name="Veneault-Fourrey C."/>
            <person name="LaButti K."/>
            <person name="Lindquist E.A."/>
            <person name="Lipzen A."/>
            <person name="Lundell T."/>
            <person name="Morin E."/>
            <person name="Murat C."/>
            <person name="Sun H."/>
            <person name="Tunlid A."/>
            <person name="Henrissat B."/>
            <person name="Grigoriev I.V."/>
            <person name="Hibbett D.S."/>
            <person name="Martin F."/>
            <person name="Nordberg H.P."/>
            <person name="Cantor M.N."/>
            <person name="Hua S.X."/>
        </authorList>
    </citation>
    <scope>NUCLEOTIDE SEQUENCE [LARGE SCALE GENOMIC DNA]</scope>
    <source>
        <strain evidence="1 2">Foug A</strain>
    </source>
</reference>
<evidence type="ECO:0000313" key="1">
    <source>
        <dbReference type="EMBL" id="KIM69296.1"/>
    </source>
</evidence>
<gene>
    <name evidence="1" type="ORF">SCLCIDRAFT_19903</name>
</gene>
<dbReference type="OrthoDB" id="3149423at2759"/>
<evidence type="ECO:0000313" key="2">
    <source>
        <dbReference type="Proteomes" id="UP000053989"/>
    </source>
</evidence>
<proteinExistence type="predicted"/>